<comment type="caution">
    <text evidence="1">The sequence shown here is derived from an EMBL/GenBank/DDBJ whole genome shotgun (WGS) entry which is preliminary data.</text>
</comment>
<organism evidence="1 2">
    <name type="scientific">Luedemannella flava</name>
    <dbReference type="NCBI Taxonomy" id="349316"/>
    <lineage>
        <taxon>Bacteria</taxon>
        <taxon>Bacillati</taxon>
        <taxon>Actinomycetota</taxon>
        <taxon>Actinomycetes</taxon>
        <taxon>Micromonosporales</taxon>
        <taxon>Micromonosporaceae</taxon>
        <taxon>Luedemannella</taxon>
    </lineage>
</organism>
<keyword evidence="2" id="KW-1185">Reference proteome</keyword>
<reference evidence="2" key="1">
    <citation type="journal article" date="2019" name="Int. J. Syst. Evol. Microbiol.">
        <title>The Global Catalogue of Microorganisms (GCM) 10K type strain sequencing project: providing services to taxonomists for standard genome sequencing and annotation.</title>
        <authorList>
            <consortium name="The Broad Institute Genomics Platform"/>
            <consortium name="The Broad Institute Genome Sequencing Center for Infectious Disease"/>
            <person name="Wu L."/>
            <person name="Ma J."/>
        </authorList>
    </citation>
    <scope>NUCLEOTIDE SEQUENCE [LARGE SCALE GENOMIC DNA]</scope>
    <source>
        <strain evidence="2">JCM 13250</strain>
    </source>
</reference>
<accession>A0ABP4XYN7</accession>
<dbReference type="RefSeq" id="WP_344128721.1">
    <property type="nucleotide sequence ID" value="NZ_BAAALT010000053.1"/>
</dbReference>
<proteinExistence type="predicted"/>
<gene>
    <name evidence="1" type="ORF">GCM10009682_20210</name>
</gene>
<dbReference type="Proteomes" id="UP001500218">
    <property type="component" value="Unassembled WGS sequence"/>
</dbReference>
<name>A0ABP4XYN7_9ACTN</name>
<evidence type="ECO:0000313" key="1">
    <source>
        <dbReference type="EMBL" id="GAA1798584.1"/>
    </source>
</evidence>
<protein>
    <submittedName>
        <fullName evidence="1">DUF1702 family protein</fullName>
    </submittedName>
</protein>
<evidence type="ECO:0000313" key="2">
    <source>
        <dbReference type="Proteomes" id="UP001500218"/>
    </source>
</evidence>
<dbReference type="EMBL" id="BAAALT010000053">
    <property type="protein sequence ID" value="GAA1798584.1"/>
    <property type="molecule type" value="Genomic_DNA"/>
</dbReference>
<dbReference type="InterPro" id="IPR012964">
    <property type="entry name" value="DUF1702"/>
</dbReference>
<sequence>MAGIWRSARRRILTPNVSATRLDVRGFHAKSDAATQLLESIGRTFLEGFAAVAQARGPVQAQPELEAVPAPLRGFAYEGAAMACAILDALPTPGRDRVPALLTGPGAGHVYMTYVGVGWAMARLPRVLWSRLWAPDPLLRWLILDGYGFHEAYFHTDRVVHRQRPPGDVGWQPRDYSSRVIDQGIGRALWFVEGADPDRITATIRSFAARRHSDLYSGAGLAATYAGGADEDELRRFHRDAGEHRAAVAQGSAFGAQARVRAGNVVPHTAVATEVFCGVTPEKAAAVTNAELPEGDHADGPSYERWRQGIAAAFAGRSA</sequence>
<dbReference type="Pfam" id="PF08012">
    <property type="entry name" value="DUF1702"/>
    <property type="match status" value="1"/>
</dbReference>